<evidence type="ECO:0000313" key="2">
    <source>
        <dbReference type="Proteomes" id="UP001055125"/>
    </source>
</evidence>
<keyword evidence="2" id="KW-1185">Reference proteome</keyword>
<proteinExistence type="predicted"/>
<evidence type="ECO:0000313" key="1">
    <source>
        <dbReference type="EMBL" id="GJD96546.1"/>
    </source>
</evidence>
<comment type="caution">
    <text evidence="1">The sequence shown here is derived from an EMBL/GenBank/DDBJ whole genome shotgun (WGS) entry which is preliminary data.</text>
</comment>
<reference evidence="1" key="1">
    <citation type="journal article" date="2021" name="Front. Microbiol.">
        <title>Comprehensive Comparative Genomics and Phenotyping of Methylobacterium Species.</title>
        <authorList>
            <person name="Alessa O."/>
            <person name="Ogura Y."/>
            <person name="Fujitani Y."/>
            <person name="Takami H."/>
            <person name="Hayashi T."/>
            <person name="Sahin N."/>
            <person name="Tani A."/>
        </authorList>
    </citation>
    <scope>NUCLEOTIDE SEQUENCE</scope>
    <source>
        <strain evidence="1">DSM 19015</strain>
    </source>
</reference>
<reference evidence="1" key="2">
    <citation type="submission" date="2021-08" db="EMBL/GenBank/DDBJ databases">
        <authorList>
            <person name="Tani A."/>
            <person name="Ola A."/>
            <person name="Ogura Y."/>
            <person name="Katsura K."/>
            <person name="Hayashi T."/>
        </authorList>
    </citation>
    <scope>NUCLEOTIDE SEQUENCE</scope>
    <source>
        <strain evidence="1">DSM 19015</strain>
    </source>
</reference>
<accession>A0ABQ4S0C2</accession>
<protein>
    <submittedName>
        <fullName evidence="1">Uncharacterized protein</fullName>
    </submittedName>
</protein>
<gene>
    <name evidence="1" type="ORF">OCOJLMKI_3768</name>
</gene>
<dbReference type="EMBL" id="BPQP01000064">
    <property type="protein sequence ID" value="GJD96546.1"/>
    <property type="molecule type" value="Genomic_DNA"/>
</dbReference>
<dbReference type="Proteomes" id="UP001055125">
    <property type="component" value="Unassembled WGS sequence"/>
</dbReference>
<dbReference type="RefSeq" id="WP_238245648.1">
    <property type="nucleotide sequence ID" value="NZ_BPQP01000064.1"/>
</dbReference>
<sequence length="93" mass="10595">MTALPNDLSPQCDRKSLSVRETAAFFRRSTTWVRNRVADRSLAVVHQARRDPTEITVSSIAALIDRLEAERTQDIQPRRRGAYLRLVVDNTTS</sequence>
<organism evidence="1 2">
    <name type="scientific">Methylobacterium iners</name>
    <dbReference type="NCBI Taxonomy" id="418707"/>
    <lineage>
        <taxon>Bacteria</taxon>
        <taxon>Pseudomonadati</taxon>
        <taxon>Pseudomonadota</taxon>
        <taxon>Alphaproteobacteria</taxon>
        <taxon>Hyphomicrobiales</taxon>
        <taxon>Methylobacteriaceae</taxon>
        <taxon>Methylobacterium</taxon>
    </lineage>
</organism>
<name>A0ABQ4S0C2_9HYPH</name>